<comment type="caution">
    <text evidence="2">The sequence shown here is derived from an EMBL/GenBank/DDBJ whole genome shotgun (WGS) entry which is preliminary data.</text>
</comment>
<evidence type="ECO:0000313" key="3">
    <source>
        <dbReference type="Proteomes" id="UP001583177"/>
    </source>
</evidence>
<organism evidence="2 3">
    <name type="scientific">Diaporthe australafricana</name>
    <dbReference type="NCBI Taxonomy" id="127596"/>
    <lineage>
        <taxon>Eukaryota</taxon>
        <taxon>Fungi</taxon>
        <taxon>Dikarya</taxon>
        <taxon>Ascomycota</taxon>
        <taxon>Pezizomycotina</taxon>
        <taxon>Sordariomycetes</taxon>
        <taxon>Sordariomycetidae</taxon>
        <taxon>Diaporthales</taxon>
        <taxon>Diaporthaceae</taxon>
        <taxon>Diaporthe</taxon>
    </lineage>
</organism>
<accession>A0ABR3WD59</accession>
<keyword evidence="3" id="KW-1185">Reference proteome</keyword>
<evidence type="ECO:0000256" key="1">
    <source>
        <dbReference type="SAM" id="Phobius"/>
    </source>
</evidence>
<proteinExistence type="predicted"/>
<dbReference type="Proteomes" id="UP001583177">
    <property type="component" value="Unassembled WGS sequence"/>
</dbReference>
<sequence>MVRHESLFSYNITRPYPFRWLTPVVIGGGIVITILISFLNVAASGYELIATSSTNPNATLSDGTWYAKWPSWLASTRASCETTTVPLQAGLYTNNTALPYTLVSAWRFDKSMTQINLGSLLYDNNPLLSCNVSSIEVDIESSDRTAGQVAVSAVGATLTANVVCLIERPEGTTYLGLATTYDPIPPPSVSNSIFLGTNATNKASLYWGHSVMRLYWADVIMKYYLENVNQERPSYKAVVTLTRTDDAISKPATEDDLTDMDFLYVQACWLMLLNSTGISHGNKFCDINTLSELAQGSSSQKPVPSMWGPMSILGKAMWFTVLADLGRDDELLPNILSHPDLLESLTADMANVNETLEGMLRWGLSSRTRSLVPYTASADGDSQLGVAPSVLATNYVCQLPRLKSTWALIVSVLVADLVLLQAIWKIYGLVVDYFFISKKDELRYCQGCSRSLMEQSGIPLEHVKSPGAGGVGYDDYLSVEPGSGALLSPSSRQSLLSHRHVAER</sequence>
<evidence type="ECO:0000313" key="2">
    <source>
        <dbReference type="EMBL" id="KAL1859038.1"/>
    </source>
</evidence>
<name>A0ABR3WD59_9PEZI</name>
<keyword evidence="1" id="KW-0812">Transmembrane</keyword>
<reference evidence="2 3" key="1">
    <citation type="journal article" date="2024" name="IMA Fungus">
        <title>IMA Genome - F19 : A genome assembly and annotation guide to empower mycologists, including annotated draft genome sequences of Ceratocystis pirilliformis, Diaporthe australafricana, Fusarium ophioides, Paecilomyces lecythidis, and Sporothrix stenoceras.</title>
        <authorList>
            <person name="Aylward J."/>
            <person name="Wilson A.M."/>
            <person name="Visagie C.M."/>
            <person name="Spraker J."/>
            <person name="Barnes I."/>
            <person name="Buitendag C."/>
            <person name="Ceriani C."/>
            <person name="Del Mar Angel L."/>
            <person name="du Plessis D."/>
            <person name="Fuchs T."/>
            <person name="Gasser K."/>
            <person name="Kramer D."/>
            <person name="Li W."/>
            <person name="Munsamy K."/>
            <person name="Piso A."/>
            <person name="Price J.L."/>
            <person name="Sonnekus B."/>
            <person name="Thomas C."/>
            <person name="van der Nest A."/>
            <person name="van Dijk A."/>
            <person name="van Heerden A."/>
            <person name="van Vuuren N."/>
            <person name="Yilmaz N."/>
            <person name="Duong T.A."/>
            <person name="van der Merwe N.A."/>
            <person name="Wingfield M.J."/>
            <person name="Wingfield B.D."/>
        </authorList>
    </citation>
    <scope>NUCLEOTIDE SEQUENCE [LARGE SCALE GENOMIC DNA]</scope>
    <source>
        <strain evidence="2 3">CMW 18300</strain>
    </source>
</reference>
<keyword evidence="1" id="KW-1133">Transmembrane helix</keyword>
<protein>
    <submittedName>
        <fullName evidence="2">Uncharacterized protein</fullName>
    </submittedName>
</protein>
<keyword evidence="1" id="KW-0472">Membrane</keyword>
<dbReference type="EMBL" id="JAWRVE010000100">
    <property type="protein sequence ID" value="KAL1859038.1"/>
    <property type="molecule type" value="Genomic_DNA"/>
</dbReference>
<feature type="transmembrane region" description="Helical" evidence="1">
    <location>
        <begin position="20"/>
        <end position="43"/>
    </location>
</feature>
<gene>
    <name evidence="2" type="ORF">Daus18300_009676</name>
</gene>